<organism evidence="1 2">
    <name type="scientific">Diphasiastrum complanatum</name>
    <name type="common">Issler's clubmoss</name>
    <name type="synonym">Lycopodium complanatum</name>
    <dbReference type="NCBI Taxonomy" id="34168"/>
    <lineage>
        <taxon>Eukaryota</taxon>
        <taxon>Viridiplantae</taxon>
        <taxon>Streptophyta</taxon>
        <taxon>Embryophyta</taxon>
        <taxon>Tracheophyta</taxon>
        <taxon>Lycopodiopsida</taxon>
        <taxon>Lycopodiales</taxon>
        <taxon>Lycopodiaceae</taxon>
        <taxon>Lycopodioideae</taxon>
        <taxon>Diphasiastrum</taxon>
    </lineage>
</organism>
<accession>A0ACC2AEN5</accession>
<dbReference type="Proteomes" id="UP001162992">
    <property type="component" value="Chromosome 22"/>
</dbReference>
<gene>
    <name evidence="1" type="ORF">O6H91_22G040200</name>
</gene>
<protein>
    <submittedName>
        <fullName evidence="1">Uncharacterized protein</fullName>
    </submittedName>
</protein>
<comment type="caution">
    <text evidence="1">The sequence shown here is derived from an EMBL/GenBank/DDBJ whole genome shotgun (WGS) entry which is preliminary data.</text>
</comment>
<sequence>MRVGGDTFIFAVADSSLVFLEFCRALDLKREQHPFCTATARIVYYRHFRAFRLFQIVVDASAQHISGVIAVKKQIEDLQGREALPCSQQLLIHQGKVLKDETTMDDNTIIENSFLVVMLTKSKASTTQVSSSSSPTPPQVDSKILIAQSPYYLFSKLH</sequence>
<keyword evidence="2" id="KW-1185">Reference proteome</keyword>
<reference evidence="2" key="1">
    <citation type="journal article" date="2024" name="Proc. Natl. Acad. Sci. U.S.A.">
        <title>Extraordinary preservation of gene collinearity over three hundred million years revealed in homosporous lycophytes.</title>
        <authorList>
            <person name="Li C."/>
            <person name="Wickell D."/>
            <person name="Kuo L.Y."/>
            <person name="Chen X."/>
            <person name="Nie B."/>
            <person name="Liao X."/>
            <person name="Peng D."/>
            <person name="Ji J."/>
            <person name="Jenkins J."/>
            <person name="Williams M."/>
            <person name="Shu S."/>
            <person name="Plott C."/>
            <person name="Barry K."/>
            <person name="Rajasekar S."/>
            <person name="Grimwood J."/>
            <person name="Han X."/>
            <person name="Sun S."/>
            <person name="Hou Z."/>
            <person name="He W."/>
            <person name="Dai G."/>
            <person name="Sun C."/>
            <person name="Schmutz J."/>
            <person name="Leebens-Mack J.H."/>
            <person name="Li F.W."/>
            <person name="Wang L."/>
        </authorList>
    </citation>
    <scope>NUCLEOTIDE SEQUENCE [LARGE SCALE GENOMIC DNA]</scope>
    <source>
        <strain evidence="2">cv. PW_Plant_1</strain>
    </source>
</reference>
<evidence type="ECO:0000313" key="2">
    <source>
        <dbReference type="Proteomes" id="UP001162992"/>
    </source>
</evidence>
<name>A0ACC2AEN5_DIPCM</name>
<evidence type="ECO:0000313" key="1">
    <source>
        <dbReference type="EMBL" id="KAJ7516048.1"/>
    </source>
</evidence>
<dbReference type="EMBL" id="CM055113">
    <property type="protein sequence ID" value="KAJ7516048.1"/>
    <property type="molecule type" value="Genomic_DNA"/>
</dbReference>
<proteinExistence type="predicted"/>